<evidence type="ECO:0000313" key="12">
    <source>
        <dbReference type="EMBL" id="TYP99781.1"/>
    </source>
</evidence>
<dbReference type="GO" id="GO:0006412">
    <property type="term" value="P:translation"/>
    <property type="evidence" value="ECO:0007669"/>
    <property type="project" value="UniProtKB-KW"/>
</dbReference>
<feature type="domain" description="ATP-grasp" evidence="11">
    <location>
        <begin position="105"/>
        <end position="288"/>
    </location>
</feature>
<evidence type="ECO:0000256" key="7">
    <source>
        <dbReference type="ARBA" id="ARBA00022842"/>
    </source>
</evidence>
<keyword evidence="12" id="KW-0689">Ribosomal protein</keyword>
<evidence type="ECO:0000259" key="11">
    <source>
        <dbReference type="PROSITE" id="PS50975"/>
    </source>
</evidence>
<accession>A0A5S5DVA3</accession>
<dbReference type="RefSeq" id="WP_148868487.1">
    <property type="nucleotide sequence ID" value="NZ_VNIA01000001.1"/>
</dbReference>
<dbReference type="Gene3D" id="3.40.50.20">
    <property type="match status" value="1"/>
</dbReference>
<evidence type="ECO:0000256" key="10">
    <source>
        <dbReference type="PROSITE-ProRule" id="PRU00409"/>
    </source>
</evidence>
<dbReference type="InterPro" id="IPR041107">
    <property type="entry name" value="Rimk_N"/>
</dbReference>
<evidence type="ECO:0000256" key="6">
    <source>
        <dbReference type="ARBA" id="ARBA00022840"/>
    </source>
</evidence>
<dbReference type="GO" id="GO:0046872">
    <property type="term" value="F:metal ion binding"/>
    <property type="evidence" value="ECO:0007669"/>
    <property type="project" value="UniProtKB-KW"/>
</dbReference>
<dbReference type="InterPro" id="IPR011761">
    <property type="entry name" value="ATP-grasp"/>
</dbReference>
<dbReference type="GO" id="GO:0005840">
    <property type="term" value="C:ribosome"/>
    <property type="evidence" value="ECO:0007669"/>
    <property type="project" value="UniProtKB-KW"/>
</dbReference>
<keyword evidence="12" id="KW-0687">Ribonucleoprotein</keyword>
<comment type="caution">
    <text evidence="12">The sequence shown here is derived from an EMBL/GenBank/DDBJ whole genome shotgun (WGS) entry which is preliminary data.</text>
</comment>
<evidence type="ECO:0000313" key="13">
    <source>
        <dbReference type="Proteomes" id="UP000323136"/>
    </source>
</evidence>
<sequence length="292" mass="32003">MNIFILSLSEYIYSTKRIFDEAKKRGHNIKIIDHTKCTIKLSGGKKAIYYKGKNIVNDADAIIPRIGASVTKHGAAIVREFELNTIYSTASASGILISQNKAQSLQILNQKNIPIPDTLFSINPDDIGEQINLLGGTPVIIKLQEGTQGKGVMLAESNQSAKSIIETLYSTNTSILLQEFIKESKSEDIRVFVIGNKIISAMKRTGLKDDFRSNIHLGGKGSLVSLSEEEKQMAIQATQHLELPIAGVDLIRSKRGSLLLEVNSTPGLQGIEAYTKVNIAKEIITYLESTCL</sequence>
<comment type="cofactor">
    <cofactor evidence="1">
        <name>Mn(2+)</name>
        <dbReference type="ChEBI" id="CHEBI:29035"/>
    </cofactor>
</comment>
<evidence type="ECO:0000256" key="5">
    <source>
        <dbReference type="ARBA" id="ARBA00022741"/>
    </source>
</evidence>
<keyword evidence="3 12" id="KW-0436">Ligase</keyword>
<dbReference type="Gene3D" id="3.30.470.20">
    <property type="entry name" value="ATP-grasp fold, B domain"/>
    <property type="match status" value="1"/>
</dbReference>
<dbReference type="PANTHER" id="PTHR21621">
    <property type="entry name" value="RIBOSOMAL PROTEIN S6 MODIFICATION PROTEIN"/>
    <property type="match status" value="1"/>
</dbReference>
<dbReference type="GO" id="GO:0005737">
    <property type="term" value="C:cytoplasm"/>
    <property type="evidence" value="ECO:0007669"/>
    <property type="project" value="TreeGrafter"/>
</dbReference>
<evidence type="ECO:0000256" key="4">
    <source>
        <dbReference type="ARBA" id="ARBA00022723"/>
    </source>
</evidence>
<dbReference type="Pfam" id="PF08443">
    <property type="entry name" value="RimK"/>
    <property type="match status" value="1"/>
</dbReference>
<evidence type="ECO:0000256" key="9">
    <source>
        <dbReference type="ARBA" id="ARBA00023211"/>
    </source>
</evidence>
<dbReference type="InterPro" id="IPR013651">
    <property type="entry name" value="ATP-grasp_RimK-type"/>
</dbReference>
<reference evidence="12 13" key="1">
    <citation type="submission" date="2019-07" db="EMBL/GenBank/DDBJ databases">
        <title>Genomic Encyclopedia of Type Strains, Phase IV (KMG-IV): sequencing the most valuable type-strain genomes for metagenomic binning, comparative biology and taxonomic classification.</title>
        <authorList>
            <person name="Goeker M."/>
        </authorList>
    </citation>
    <scope>NUCLEOTIDE SEQUENCE [LARGE SCALE GENOMIC DNA]</scope>
    <source>
        <strain evidence="12 13">DSM 18961</strain>
    </source>
</reference>
<dbReference type="EMBL" id="VNIA01000001">
    <property type="protein sequence ID" value="TYP99781.1"/>
    <property type="molecule type" value="Genomic_DNA"/>
</dbReference>
<dbReference type="PANTHER" id="PTHR21621:SF7">
    <property type="entry name" value="RIBOSOMAL PROTEIN BS6--L-GLUTAMATE LIGASE"/>
    <property type="match status" value="1"/>
</dbReference>
<dbReference type="SUPFAM" id="SSF56059">
    <property type="entry name" value="Glutathione synthetase ATP-binding domain-like"/>
    <property type="match status" value="1"/>
</dbReference>
<organism evidence="12 13">
    <name type="scientific">Tenacibaculum adriaticum</name>
    <dbReference type="NCBI Taxonomy" id="413713"/>
    <lineage>
        <taxon>Bacteria</taxon>
        <taxon>Pseudomonadati</taxon>
        <taxon>Bacteroidota</taxon>
        <taxon>Flavobacteriia</taxon>
        <taxon>Flavobacteriales</taxon>
        <taxon>Flavobacteriaceae</taxon>
        <taxon>Tenacibaculum</taxon>
    </lineage>
</organism>
<dbReference type="Proteomes" id="UP000323136">
    <property type="component" value="Unassembled WGS sequence"/>
</dbReference>
<dbReference type="PROSITE" id="PS50975">
    <property type="entry name" value="ATP_GRASP"/>
    <property type="match status" value="1"/>
</dbReference>
<keyword evidence="7" id="KW-0460">Magnesium</keyword>
<keyword evidence="6 10" id="KW-0067">ATP-binding</keyword>
<keyword evidence="5 10" id="KW-0547">Nucleotide-binding</keyword>
<dbReference type="InterPro" id="IPR013815">
    <property type="entry name" value="ATP_grasp_subdomain_1"/>
</dbReference>
<dbReference type="NCBIfam" id="TIGR00768">
    <property type="entry name" value="rimK_fam"/>
    <property type="match status" value="1"/>
</dbReference>
<dbReference type="GO" id="GO:0009432">
    <property type="term" value="P:SOS response"/>
    <property type="evidence" value="ECO:0007669"/>
    <property type="project" value="TreeGrafter"/>
</dbReference>
<name>A0A5S5DVA3_9FLAO</name>
<dbReference type="Gene3D" id="3.30.1490.20">
    <property type="entry name" value="ATP-grasp fold, A domain"/>
    <property type="match status" value="1"/>
</dbReference>
<proteinExistence type="predicted"/>
<evidence type="ECO:0000256" key="8">
    <source>
        <dbReference type="ARBA" id="ARBA00022917"/>
    </source>
</evidence>
<dbReference type="OrthoDB" id="3865600at2"/>
<dbReference type="InterPro" id="IPR004666">
    <property type="entry name" value="Rp_bS6_RimK/Lys_biosynth_LsyX"/>
</dbReference>
<dbReference type="AlphaFoldDB" id="A0A5S5DVA3"/>
<evidence type="ECO:0000256" key="1">
    <source>
        <dbReference type="ARBA" id="ARBA00001936"/>
    </source>
</evidence>
<keyword evidence="9" id="KW-0464">Manganese</keyword>
<dbReference type="GO" id="GO:0018169">
    <property type="term" value="F:ribosomal S6-glutamic acid ligase activity"/>
    <property type="evidence" value="ECO:0007669"/>
    <property type="project" value="TreeGrafter"/>
</dbReference>
<dbReference type="Pfam" id="PF18030">
    <property type="entry name" value="Rimk_N"/>
    <property type="match status" value="1"/>
</dbReference>
<evidence type="ECO:0000256" key="3">
    <source>
        <dbReference type="ARBA" id="ARBA00022598"/>
    </source>
</evidence>
<keyword evidence="4" id="KW-0479">Metal-binding</keyword>
<protein>
    <submittedName>
        <fullName evidence="12">Ribosomal protein S6--L-glutamate ligase</fullName>
    </submittedName>
</protein>
<comment type="cofactor">
    <cofactor evidence="2">
        <name>Mg(2+)</name>
        <dbReference type="ChEBI" id="CHEBI:18420"/>
    </cofactor>
</comment>
<dbReference type="GO" id="GO:0005524">
    <property type="term" value="F:ATP binding"/>
    <property type="evidence" value="ECO:0007669"/>
    <property type="project" value="UniProtKB-UniRule"/>
</dbReference>
<keyword evidence="8" id="KW-0648">Protein biosynthesis</keyword>
<evidence type="ECO:0000256" key="2">
    <source>
        <dbReference type="ARBA" id="ARBA00001946"/>
    </source>
</evidence>
<gene>
    <name evidence="12" type="ORF">C7447_101386</name>
</gene>
<keyword evidence="13" id="KW-1185">Reference proteome</keyword>